<keyword evidence="2" id="KW-0521">NADP</keyword>
<name>A0ABU2G4P7_9EURY</name>
<dbReference type="PROSITE" id="PS00798">
    <property type="entry name" value="ALDOKETO_REDUCTASE_1"/>
    <property type="match status" value="1"/>
</dbReference>
<evidence type="ECO:0000256" key="3">
    <source>
        <dbReference type="ARBA" id="ARBA00023002"/>
    </source>
</evidence>
<organism evidence="5 6">
    <name type="scientific">Halogeometricum luteum</name>
    <dbReference type="NCBI Taxonomy" id="2950537"/>
    <lineage>
        <taxon>Archaea</taxon>
        <taxon>Methanobacteriati</taxon>
        <taxon>Methanobacteriota</taxon>
        <taxon>Stenosarchaea group</taxon>
        <taxon>Halobacteria</taxon>
        <taxon>Halobacteriales</taxon>
        <taxon>Haloferacaceae</taxon>
        <taxon>Halogeometricum</taxon>
    </lineage>
</organism>
<protein>
    <submittedName>
        <fullName evidence="5">Aldo/keto reductase</fullName>
    </submittedName>
</protein>
<evidence type="ECO:0000259" key="4">
    <source>
        <dbReference type="Pfam" id="PF00248"/>
    </source>
</evidence>
<reference evidence="5 6" key="1">
    <citation type="submission" date="2022-06" db="EMBL/GenBank/DDBJ databases">
        <title>Halogeometricum sp. a new haloarchaeum isolate from saline soil.</title>
        <authorList>
            <person name="Strakova D."/>
            <person name="Galisteo C."/>
            <person name="Sanchez-Porro C."/>
            <person name="Ventosa A."/>
        </authorList>
    </citation>
    <scope>NUCLEOTIDE SEQUENCE [LARGE SCALE GENOMIC DNA]</scope>
    <source>
        <strain evidence="6">S3BR25-2</strain>
    </source>
</reference>
<dbReference type="PIRSF" id="PIRSF000097">
    <property type="entry name" value="AKR"/>
    <property type="match status" value="1"/>
</dbReference>
<keyword evidence="3" id="KW-0560">Oxidoreductase</keyword>
<dbReference type="PRINTS" id="PR00069">
    <property type="entry name" value="ALDKETRDTASE"/>
</dbReference>
<comment type="similarity">
    <text evidence="1">Belongs to the aldo/keto reductase family.</text>
</comment>
<dbReference type="InterPro" id="IPR020471">
    <property type="entry name" value="AKR"/>
</dbReference>
<feature type="domain" description="NADP-dependent oxidoreductase" evidence="4">
    <location>
        <begin position="7"/>
        <end position="252"/>
    </location>
</feature>
<dbReference type="InterPro" id="IPR036812">
    <property type="entry name" value="NAD(P)_OxRdtase_dom_sf"/>
</dbReference>
<dbReference type="Pfam" id="PF00248">
    <property type="entry name" value="Aldo_ket_red"/>
    <property type="match status" value="1"/>
</dbReference>
<dbReference type="RefSeq" id="WP_310929717.1">
    <property type="nucleotide sequence ID" value="NZ_JAMQOQ010000004.1"/>
</dbReference>
<dbReference type="PANTHER" id="PTHR43827">
    <property type="entry name" value="2,5-DIKETO-D-GLUCONIC ACID REDUCTASE"/>
    <property type="match status" value="1"/>
</dbReference>
<accession>A0ABU2G4P7</accession>
<dbReference type="SUPFAM" id="SSF51430">
    <property type="entry name" value="NAD(P)-linked oxidoreductase"/>
    <property type="match status" value="1"/>
</dbReference>
<dbReference type="EMBL" id="JAMQOQ010000004">
    <property type="protein sequence ID" value="MDS0295760.1"/>
    <property type="molecule type" value="Genomic_DNA"/>
</dbReference>
<comment type="caution">
    <text evidence="5">The sequence shown here is derived from an EMBL/GenBank/DDBJ whole genome shotgun (WGS) entry which is preliminary data.</text>
</comment>
<dbReference type="Proteomes" id="UP001254813">
    <property type="component" value="Unassembled WGS sequence"/>
</dbReference>
<dbReference type="InterPro" id="IPR023210">
    <property type="entry name" value="NADP_OxRdtase_dom"/>
</dbReference>
<sequence>MFDDDTRLGLGTYSLKGDDGADTIEAAIDAGYRHLDTARLYENEETVGEAIDAADVDREDLFVATKVAHFEEPEKTEEYVRTAVEESFERLGLDRIDLLYHHWPKGQDDVETVLPVLEEFADSGRVSNLGVSNYTIDDVSLARDLVDVPIEANQVEMHPLLPQEEMREYLYGSDTDLVAYSPLAQGEVFEEDAIVEIAEKHGVSAPAVSLAWVLEKGATAIPRTSSVDHLRDNLSARTLELDDEDEKRIDAITRRHRCEDPSWMSW</sequence>
<gene>
    <name evidence="5" type="ORF">NDI79_16420</name>
</gene>
<evidence type="ECO:0000256" key="1">
    <source>
        <dbReference type="ARBA" id="ARBA00007905"/>
    </source>
</evidence>
<evidence type="ECO:0000256" key="2">
    <source>
        <dbReference type="ARBA" id="ARBA00022857"/>
    </source>
</evidence>
<proteinExistence type="inferred from homology"/>
<keyword evidence="6" id="KW-1185">Reference proteome</keyword>
<evidence type="ECO:0000313" key="6">
    <source>
        <dbReference type="Proteomes" id="UP001254813"/>
    </source>
</evidence>
<dbReference type="PANTHER" id="PTHR43827:SF3">
    <property type="entry name" value="NADP-DEPENDENT OXIDOREDUCTASE DOMAIN-CONTAINING PROTEIN"/>
    <property type="match status" value="1"/>
</dbReference>
<dbReference type="Gene3D" id="3.20.20.100">
    <property type="entry name" value="NADP-dependent oxidoreductase domain"/>
    <property type="match status" value="1"/>
</dbReference>
<evidence type="ECO:0000313" key="5">
    <source>
        <dbReference type="EMBL" id="MDS0295760.1"/>
    </source>
</evidence>
<dbReference type="InterPro" id="IPR018170">
    <property type="entry name" value="Aldo/ket_reductase_CS"/>
</dbReference>